<keyword evidence="1" id="KW-1133">Transmembrane helix</keyword>
<reference evidence="2 3" key="1">
    <citation type="submission" date="2021-11" db="EMBL/GenBank/DDBJ databases">
        <title>Comparative genomics of bee honey and flower isolates.</title>
        <authorList>
            <person name="Bechtner J.D."/>
            <person name="Gallus M.K."/>
            <person name="Ehrmann M."/>
        </authorList>
    </citation>
    <scope>NUCLEOTIDE SEQUENCE [LARGE SCALE GENOMIC DNA]</scope>
    <source>
        <strain evidence="2 3">M161</strain>
    </source>
</reference>
<gene>
    <name evidence="2" type="ORF">LNP07_04880</name>
</gene>
<comment type="caution">
    <text evidence="2">The sequence shown here is derived from an EMBL/GenBank/DDBJ whole genome shotgun (WGS) entry which is preliminary data.</text>
</comment>
<keyword evidence="1" id="KW-0472">Membrane</keyword>
<sequence>MDYMQFITQHFWISLGIAIVLLVIFLYIVTSLINRHYLKKLNAMIDEAPITAENMKPGQTIVRTLGTTNDDIISRFLEPFTADKFTVKVSNRQVGGKSVNYNNVTKTYDSQDNTRYVTVLTITKKY</sequence>
<organism evidence="2 3">
    <name type="scientific">Apilactobacillus xinyiensis</name>
    <dbReference type="NCBI Taxonomy" id="2841032"/>
    <lineage>
        <taxon>Bacteria</taxon>
        <taxon>Bacillati</taxon>
        <taxon>Bacillota</taxon>
        <taxon>Bacilli</taxon>
        <taxon>Lactobacillales</taxon>
        <taxon>Lactobacillaceae</taxon>
        <taxon>Apilactobacillus</taxon>
    </lineage>
</organism>
<dbReference type="EMBL" id="JAJIAO010000004">
    <property type="protein sequence ID" value="MCK8624847.1"/>
    <property type="molecule type" value="Genomic_DNA"/>
</dbReference>
<feature type="transmembrane region" description="Helical" evidence="1">
    <location>
        <begin position="12"/>
        <end position="34"/>
    </location>
</feature>
<proteinExistence type="predicted"/>
<name>A0ABT0I2B5_9LACO</name>
<evidence type="ECO:0000313" key="3">
    <source>
        <dbReference type="Proteomes" id="UP001522905"/>
    </source>
</evidence>
<dbReference type="Proteomes" id="UP001522905">
    <property type="component" value="Unassembled WGS sequence"/>
</dbReference>
<protein>
    <submittedName>
        <fullName evidence="2">Uncharacterized protein</fullName>
    </submittedName>
</protein>
<keyword evidence="1" id="KW-0812">Transmembrane</keyword>
<dbReference type="RefSeq" id="WP_220728741.1">
    <property type="nucleotide sequence ID" value="NZ_BPLL01000009.1"/>
</dbReference>
<keyword evidence="3" id="KW-1185">Reference proteome</keyword>
<evidence type="ECO:0000256" key="1">
    <source>
        <dbReference type="SAM" id="Phobius"/>
    </source>
</evidence>
<accession>A0ABT0I2B5</accession>
<evidence type="ECO:0000313" key="2">
    <source>
        <dbReference type="EMBL" id="MCK8624847.1"/>
    </source>
</evidence>